<evidence type="ECO:0000256" key="4">
    <source>
        <dbReference type="ARBA" id="ARBA00022737"/>
    </source>
</evidence>
<dbReference type="Proteomes" id="UP001360560">
    <property type="component" value="Unassembled WGS sequence"/>
</dbReference>
<dbReference type="InterPro" id="IPR051426">
    <property type="entry name" value="Peflin/Sorcin_CaBP"/>
</dbReference>
<dbReference type="GO" id="GO:0005509">
    <property type="term" value="F:calcium ion binding"/>
    <property type="evidence" value="ECO:0007669"/>
    <property type="project" value="InterPro"/>
</dbReference>
<dbReference type="InterPro" id="IPR002048">
    <property type="entry name" value="EF_hand_dom"/>
</dbReference>
<dbReference type="Gene3D" id="1.10.238.10">
    <property type="entry name" value="EF-hand"/>
    <property type="match status" value="1"/>
</dbReference>
<dbReference type="InterPro" id="IPR018247">
    <property type="entry name" value="EF_Hand_1_Ca_BS"/>
</dbReference>
<evidence type="ECO:0000256" key="3">
    <source>
        <dbReference type="ARBA" id="ARBA00022723"/>
    </source>
</evidence>
<accession>A0AAV5QSN2</accession>
<keyword evidence="3" id="KW-0479">Metal-binding</keyword>
<evidence type="ECO:0000256" key="1">
    <source>
        <dbReference type="ARBA" id="ARBA00004496"/>
    </source>
</evidence>
<dbReference type="SMART" id="SM00054">
    <property type="entry name" value="EFh"/>
    <property type="match status" value="3"/>
</dbReference>
<feature type="domain" description="EF-hand" evidence="7">
    <location>
        <begin position="125"/>
        <end position="160"/>
    </location>
</feature>
<feature type="compositionally biased region" description="Low complexity" evidence="6">
    <location>
        <begin position="24"/>
        <end position="44"/>
    </location>
</feature>
<dbReference type="PROSITE" id="PS00018">
    <property type="entry name" value="EF_HAND_1"/>
    <property type="match status" value="2"/>
</dbReference>
<keyword evidence="4" id="KW-0677">Repeat</keyword>
<dbReference type="SUPFAM" id="SSF47473">
    <property type="entry name" value="EF-hand"/>
    <property type="match status" value="1"/>
</dbReference>
<keyword evidence="2" id="KW-0963">Cytoplasm</keyword>
<comment type="caution">
    <text evidence="8">The sequence shown here is derived from an EMBL/GenBank/DDBJ whole genome shotgun (WGS) entry which is preliminary data.</text>
</comment>
<feature type="region of interest" description="Disordered" evidence="6">
    <location>
        <begin position="1"/>
        <end position="44"/>
    </location>
</feature>
<evidence type="ECO:0000256" key="2">
    <source>
        <dbReference type="ARBA" id="ARBA00022490"/>
    </source>
</evidence>
<dbReference type="Pfam" id="PF13202">
    <property type="entry name" value="EF-hand_5"/>
    <property type="match status" value="1"/>
</dbReference>
<reference evidence="8 9" key="1">
    <citation type="journal article" date="2023" name="Elife">
        <title>Identification of key yeast species and microbe-microbe interactions impacting larval growth of Drosophila in the wild.</title>
        <authorList>
            <person name="Mure A."/>
            <person name="Sugiura Y."/>
            <person name="Maeda R."/>
            <person name="Honda K."/>
            <person name="Sakurai N."/>
            <person name="Takahashi Y."/>
            <person name="Watada M."/>
            <person name="Katoh T."/>
            <person name="Gotoh A."/>
            <person name="Gotoh Y."/>
            <person name="Taniguchi I."/>
            <person name="Nakamura K."/>
            <person name="Hayashi T."/>
            <person name="Katayama T."/>
            <person name="Uemura T."/>
            <person name="Hattori Y."/>
        </authorList>
    </citation>
    <scope>NUCLEOTIDE SEQUENCE [LARGE SCALE GENOMIC DNA]</scope>
    <source>
        <strain evidence="8 9">SC-9</strain>
    </source>
</reference>
<dbReference type="EMBL" id="BTFZ01000012">
    <property type="protein sequence ID" value="GMM37536.1"/>
    <property type="molecule type" value="Genomic_DNA"/>
</dbReference>
<comment type="subcellular location">
    <subcellularLocation>
        <location evidence="1">Cytoplasm</location>
    </subcellularLocation>
</comment>
<dbReference type="Pfam" id="PF13499">
    <property type="entry name" value="EF-hand_7"/>
    <property type="match status" value="1"/>
</dbReference>
<evidence type="ECO:0000259" key="7">
    <source>
        <dbReference type="PROSITE" id="PS50222"/>
    </source>
</evidence>
<keyword evidence="9" id="KW-1185">Reference proteome</keyword>
<organism evidence="8 9">
    <name type="scientific">Saccharomycopsis crataegensis</name>
    <dbReference type="NCBI Taxonomy" id="43959"/>
    <lineage>
        <taxon>Eukaryota</taxon>
        <taxon>Fungi</taxon>
        <taxon>Dikarya</taxon>
        <taxon>Ascomycota</taxon>
        <taxon>Saccharomycotina</taxon>
        <taxon>Saccharomycetes</taxon>
        <taxon>Saccharomycopsidaceae</taxon>
        <taxon>Saccharomycopsis</taxon>
    </lineage>
</organism>
<proteinExistence type="predicted"/>
<evidence type="ECO:0000256" key="6">
    <source>
        <dbReference type="SAM" id="MobiDB-lite"/>
    </source>
</evidence>
<dbReference type="GO" id="GO:0005737">
    <property type="term" value="C:cytoplasm"/>
    <property type="evidence" value="ECO:0007669"/>
    <property type="project" value="UniProtKB-SubCell"/>
</dbReference>
<evidence type="ECO:0000313" key="8">
    <source>
        <dbReference type="EMBL" id="GMM37536.1"/>
    </source>
</evidence>
<evidence type="ECO:0000313" key="9">
    <source>
        <dbReference type="Proteomes" id="UP001360560"/>
    </source>
</evidence>
<sequence length="242" mass="28428">MSDDLPHFATPAQAYRRSKYNLYQQQPPQQQPLYRQQPPQQIQQPVPIPAQATGQEQQQYENMKRVFMGFDRDRSNSLDINELSQALYNADGSRFDLSTIQMMVKLFDEDNSKTLDFREFYFLTKYLNHWNNTFRKADSNRSGTISLSEYVKAVESFGYRIRFETIRYIFNSFASGAPPPPAGYPAAPPRYNSNYMKFDKFVESLIWILKFTSVFRKYDYQGNARATFGFEQFLCEGFSLIR</sequence>
<dbReference type="InterPro" id="IPR011992">
    <property type="entry name" value="EF-hand-dom_pair"/>
</dbReference>
<feature type="domain" description="EF-hand" evidence="7">
    <location>
        <begin position="58"/>
        <end position="93"/>
    </location>
</feature>
<keyword evidence="5" id="KW-0106">Calcium</keyword>
<protein>
    <recommendedName>
        <fullName evidence="7">EF-hand domain-containing protein</fullName>
    </recommendedName>
</protein>
<evidence type="ECO:0000256" key="5">
    <source>
        <dbReference type="ARBA" id="ARBA00022837"/>
    </source>
</evidence>
<gene>
    <name evidence="8" type="ORF">DASC09_048610</name>
</gene>
<name>A0AAV5QSN2_9ASCO</name>
<dbReference type="PANTHER" id="PTHR46212">
    <property type="entry name" value="PEFLIN"/>
    <property type="match status" value="1"/>
</dbReference>
<dbReference type="GO" id="GO:0048306">
    <property type="term" value="F:calcium-dependent protein binding"/>
    <property type="evidence" value="ECO:0007669"/>
    <property type="project" value="UniProtKB-ARBA"/>
</dbReference>
<dbReference type="PANTHER" id="PTHR46212:SF3">
    <property type="entry name" value="GH27120P"/>
    <property type="match status" value="1"/>
</dbReference>
<dbReference type="GeneID" id="90075511"/>
<dbReference type="RefSeq" id="XP_064854532.1">
    <property type="nucleotide sequence ID" value="XM_064998460.1"/>
</dbReference>
<dbReference type="PROSITE" id="PS50222">
    <property type="entry name" value="EF_HAND_2"/>
    <property type="match status" value="2"/>
</dbReference>
<dbReference type="AlphaFoldDB" id="A0AAV5QSN2"/>